<comment type="caution">
    <text evidence="12">The sequence shown here is derived from an EMBL/GenBank/DDBJ whole genome shotgun (WGS) entry which is preliminary data.</text>
</comment>
<dbReference type="Proteomes" id="UP000031433">
    <property type="component" value="Unassembled WGS sequence"/>
</dbReference>
<dbReference type="GO" id="GO:0141148">
    <property type="term" value="F:enoyl-[acyl-carrier-protein] reductase (NADPH) activity"/>
    <property type="evidence" value="ECO:0007669"/>
    <property type="project" value="UniProtKB-EC"/>
</dbReference>
<keyword evidence="2" id="KW-0444">Lipid biosynthesis</keyword>
<keyword evidence="5" id="KW-0809">Transit peptide</keyword>
<evidence type="ECO:0000256" key="8">
    <source>
        <dbReference type="ARBA" id="ARBA00023160"/>
    </source>
</evidence>
<reference evidence="12 13" key="1">
    <citation type="submission" date="2015-01" db="EMBL/GenBank/DDBJ databases">
        <title>Genome sequence of the anaerobic bacterium Geobacter soli GSS01, a dissimilatory Fe(III) reducer from soil.</title>
        <authorList>
            <person name="Yang G."/>
            <person name="Zhou S."/>
        </authorList>
    </citation>
    <scope>NUCLEOTIDE SEQUENCE [LARGE SCALE GENOMIC DNA]</scope>
    <source>
        <strain evidence="12 13">GSS01</strain>
    </source>
</reference>
<evidence type="ECO:0000313" key="13">
    <source>
        <dbReference type="Proteomes" id="UP000031433"/>
    </source>
</evidence>
<feature type="domain" description="Enoyl reductase (ER)" evidence="11">
    <location>
        <begin position="10"/>
        <end position="323"/>
    </location>
</feature>
<dbReference type="PANTHER" id="PTHR43981:SF2">
    <property type="entry name" value="ENOYL-[ACYL-CARRIER-PROTEIN] REDUCTASE, MITOCHONDRIAL"/>
    <property type="match status" value="1"/>
</dbReference>
<keyword evidence="4" id="KW-0521">NADP</keyword>
<evidence type="ECO:0000256" key="6">
    <source>
        <dbReference type="ARBA" id="ARBA00023002"/>
    </source>
</evidence>
<dbReference type="InterPro" id="IPR013149">
    <property type="entry name" value="ADH-like_C"/>
</dbReference>
<comment type="similarity">
    <text evidence="1">Belongs to the zinc-containing alcohol dehydrogenase family. Quinone oxidoreductase subfamily.</text>
</comment>
<dbReference type="RefSeq" id="WP_039643257.1">
    <property type="nucleotide sequence ID" value="NZ_JXBL01000001.1"/>
</dbReference>
<evidence type="ECO:0000256" key="5">
    <source>
        <dbReference type="ARBA" id="ARBA00022946"/>
    </source>
</evidence>
<dbReference type="SMART" id="SM00829">
    <property type="entry name" value="PKS_ER"/>
    <property type="match status" value="1"/>
</dbReference>
<keyword evidence="7" id="KW-0443">Lipid metabolism</keyword>
<dbReference type="InterPro" id="IPR020843">
    <property type="entry name" value="ER"/>
</dbReference>
<dbReference type="EMBL" id="JXBL01000001">
    <property type="protein sequence ID" value="KIE41473.1"/>
    <property type="molecule type" value="Genomic_DNA"/>
</dbReference>
<evidence type="ECO:0000256" key="10">
    <source>
        <dbReference type="ARBA" id="ARBA00048843"/>
    </source>
</evidence>
<keyword evidence="8" id="KW-0275">Fatty acid biosynthesis</keyword>
<dbReference type="Pfam" id="PF00107">
    <property type="entry name" value="ADH_zinc_N"/>
    <property type="match status" value="1"/>
</dbReference>
<organism evidence="12 13">
    <name type="scientific">Geobacter soli</name>
    <dbReference type="NCBI Taxonomy" id="1510391"/>
    <lineage>
        <taxon>Bacteria</taxon>
        <taxon>Pseudomonadati</taxon>
        <taxon>Thermodesulfobacteriota</taxon>
        <taxon>Desulfuromonadia</taxon>
        <taxon>Geobacterales</taxon>
        <taxon>Geobacteraceae</taxon>
        <taxon>Geobacter</taxon>
    </lineage>
</organism>
<evidence type="ECO:0000256" key="7">
    <source>
        <dbReference type="ARBA" id="ARBA00023098"/>
    </source>
</evidence>
<evidence type="ECO:0000256" key="9">
    <source>
        <dbReference type="ARBA" id="ARBA00038963"/>
    </source>
</evidence>
<accession>A0A0C1TQD4</accession>
<dbReference type="PANTHER" id="PTHR43981">
    <property type="entry name" value="ENOYL-[ACYL-CARRIER-PROTEIN] REDUCTASE, MITOCHONDRIAL"/>
    <property type="match status" value="1"/>
</dbReference>
<keyword evidence="13" id="KW-1185">Reference proteome</keyword>
<dbReference type="Gene3D" id="3.40.50.720">
    <property type="entry name" value="NAD(P)-binding Rossmann-like Domain"/>
    <property type="match status" value="1"/>
</dbReference>
<comment type="catalytic activity">
    <reaction evidence="10">
        <text>a 2,3-saturated acyl-[ACP] + NADP(+) = a (2E)-enoyl-[ACP] + NADPH + H(+)</text>
        <dbReference type="Rhea" id="RHEA:22564"/>
        <dbReference type="Rhea" id="RHEA-COMP:9925"/>
        <dbReference type="Rhea" id="RHEA-COMP:9926"/>
        <dbReference type="ChEBI" id="CHEBI:15378"/>
        <dbReference type="ChEBI" id="CHEBI:57783"/>
        <dbReference type="ChEBI" id="CHEBI:58349"/>
        <dbReference type="ChEBI" id="CHEBI:78784"/>
        <dbReference type="ChEBI" id="CHEBI:78785"/>
        <dbReference type="EC" id="1.3.1.104"/>
    </reaction>
</comment>
<dbReference type="CDD" id="cd08292">
    <property type="entry name" value="ETR_like_2"/>
    <property type="match status" value="1"/>
</dbReference>
<proteinExistence type="inferred from homology"/>
<sequence length="325" mass="35180">MHASVYHQFGEPSQVINVEEASLPVPDFNQVRVKTIMSPIHNHDIWTIRGTYGYKPNLPAIGGSEALGIVDAVGEGVQNLKPGQRVVGSPIMGVWAEYFLAPEDILTVVPDSIDDEVGAQLSSMPFSALMLLEFLDAKPGQWIIQNAAGGAIGKALSALAKEHGVKTISLVRSEASEKELKALGIENVVSTSNQNWPQYVRDLTGKISISYAIDSIGGAASQALLSVLGENGLLISFGSMSGEPMHIPAGDIAFKQITVKGFWQKKINQSMVRDKREHMMKELISLAEEQKLRLPVEAIYPMTEVKTAIAASLQSARKGKILLRP</sequence>
<keyword evidence="6" id="KW-0560">Oxidoreductase</keyword>
<dbReference type="EC" id="1.3.1.104" evidence="9"/>
<dbReference type="InterPro" id="IPR051034">
    <property type="entry name" value="Mito_Enoyl-ACP_Reductase"/>
</dbReference>
<evidence type="ECO:0000313" key="12">
    <source>
        <dbReference type="EMBL" id="KIE41473.1"/>
    </source>
</evidence>
<dbReference type="SUPFAM" id="SSF50129">
    <property type="entry name" value="GroES-like"/>
    <property type="match status" value="1"/>
</dbReference>
<evidence type="ECO:0000256" key="4">
    <source>
        <dbReference type="ARBA" id="ARBA00022857"/>
    </source>
</evidence>
<dbReference type="Gene3D" id="3.90.180.10">
    <property type="entry name" value="Medium-chain alcohol dehydrogenases, catalytic domain"/>
    <property type="match status" value="1"/>
</dbReference>
<dbReference type="GO" id="GO:0006633">
    <property type="term" value="P:fatty acid biosynthetic process"/>
    <property type="evidence" value="ECO:0007669"/>
    <property type="project" value="UniProtKB-KW"/>
</dbReference>
<evidence type="ECO:0000256" key="2">
    <source>
        <dbReference type="ARBA" id="ARBA00022516"/>
    </source>
</evidence>
<evidence type="ECO:0000256" key="1">
    <source>
        <dbReference type="ARBA" id="ARBA00010371"/>
    </source>
</evidence>
<dbReference type="InterPro" id="IPR013154">
    <property type="entry name" value="ADH-like_N"/>
</dbReference>
<protein>
    <recommendedName>
        <fullName evidence="9">enoyl-[acyl-carrier-protein] reductase</fullName>
        <ecNumber evidence="9">1.3.1.104</ecNumber>
    </recommendedName>
</protein>
<name>A0A0C1TQD4_9BACT</name>
<evidence type="ECO:0000259" key="11">
    <source>
        <dbReference type="SMART" id="SM00829"/>
    </source>
</evidence>
<dbReference type="Pfam" id="PF08240">
    <property type="entry name" value="ADH_N"/>
    <property type="match status" value="1"/>
</dbReference>
<gene>
    <name evidence="12" type="ORF">SE37_01915</name>
</gene>
<evidence type="ECO:0000256" key="3">
    <source>
        <dbReference type="ARBA" id="ARBA00022832"/>
    </source>
</evidence>
<keyword evidence="3" id="KW-0276">Fatty acid metabolism</keyword>
<dbReference type="InterPro" id="IPR036291">
    <property type="entry name" value="NAD(P)-bd_dom_sf"/>
</dbReference>
<dbReference type="SUPFAM" id="SSF51735">
    <property type="entry name" value="NAD(P)-binding Rossmann-fold domains"/>
    <property type="match status" value="1"/>
</dbReference>
<dbReference type="AlphaFoldDB" id="A0A0C1TQD4"/>
<dbReference type="InterPro" id="IPR011032">
    <property type="entry name" value="GroES-like_sf"/>
</dbReference>